<evidence type="ECO:0000313" key="12">
    <source>
        <dbReference type="EMBL" id="EIW80950.1"/>
    </source>
</evidence>
<dbReference type="PROSITE" id="PS51044">
    <property type="entry name" value="ZF_SP_RING"/>
    <property type="match status" value="1"/>
</dbReference>
<dbReference type="CDD" id="cd16651">
    <property type="entry name" value="SPL-RING_NSE2"/>
    <property type="match status" value="1"/>
</dbReference>
<dbReference type="GO" id="GO:0000724">
    <property type="term" value="P:double-strand break repair via homologous recombination"/>
    <property type="evidence" value="ECO:0007669"/>
    <property type="project" value="InterPro"/>
</dbReference>
<keyword evidence="8" id="KW-0862">Zinc</keyword>
<evidence type="ECO:0000256" key="9">
    <source>
        <dbReference type="ARBA" id="ARBA00023242"/>
    </source>
</evidence>
<dbReference type="RefSeq" id="XP_007768250.1">
    <property type="nucleotide sequence ID" value="XM_007770060.1"/>
</dbReference>
<dbReference type="PANTHER" id="PTHR21330">
    <property type="entry name" value="E3 SUMO-PROTEIN LIGASE NSE2"/>
    <property type="match status" value="1"/>
</dbReference>
<comment type="similarity">
    <text evidence="3">Belongs to the NSE2 family.</text>
</comment>
<dbReference type="Pfam" id="PF11789">
    <property type="entry name" value="zf-Nse"/>
    <property type="match status" value="1"/>
</dbReference>
<reference evidence="13" key="1">
    <citation type="journal article" date="2012" name="Science">
        <title>The Paleozoic origin of enzymatic lignin decomposition reconstructed from 31 fungal genomes.</title>
        <authorList>
            <person name="Floudas D."/>
            <person name="Binder M."/>
            <person name="Riley R."/>
            <person name="Barry K."/>
            <person name="Blanchette R.A."/>
            <person name="Henrissat B."/>
            <person name="Martinez A.T."/>
            <person name="Otillar R."/>
            <person name="Spatafora J.W."/>
            <person name="Yadav J.S."/>
            <person name="Aerts A."/>
            <person name="Benoit I."/>
            <person name="Boyd A."/>
            <person name="Carlson A."/>
            <person name="Copeland A."/>
            <person name="Coutinho P.M."/>
            <person name="de Vries R.P."/>
            <person name="Ferreira P."/>
            <person name="Findley K."/>
            <person name="Foster B."/>
            <person name="Gaskell J."/>
            <person name="Glotzer D."/>
            <person name="Gorecki P."/>
            <person name="Heitman J."/>
            <person name="Hesse C."/>
            <person name="Hori C."/>
            <person name="Igarashi K."/>
            <person name="Jurgens J.A."/>
            <person name="Kallen N."/>
            <person name="Kersten P."/>
            <person name="Kohler A."/>
            <person name="Kuees U."/>
            <person name="Kumar T.K.A."/>
            <person name="Kuo A."/>
            <person name="LaButti K."/>
            <person name="Larrondo L.F."/>
            <person name="Lindquist E."/>
            <person name="Ling A."/>
            <person name="Lombard V."/>
            <person name="Lucas S."/>
            <person name="Lundell T."/>
            <person name="Martin R."/>
            <person name="McLaughlin D.J."/>
            <person name="Morgenstern I."/>
            <person name="Morin E."/>
            <person name="Murat C."/>
            <person name="Nagy L.G."/>
            <person name="Nolan M."/>
            <person name="Ohm R.A."/>
            <person name="Patyshakuliyeva A."/>
            <person name="Rokas A."/>
            <person name="Ruiz-Duenas F.J."/>
            <person name="Sabat G."/>
            <person name="Salamov A."/>
            <person name="Samejima M."/>
            <person name="Schmutz J."/>
            <person name="Slot J.C."/>
            <person name="St John F."/>
            <person name="Stenlid J."/>
            <person name="Sun H."/>
            <person name="Sun S."/>
            <person name="Syed K."/>
            <person name="Tsang A."/>
            <person name="Wiebenga A."/>
            <person name="Young D."/>
            <person name="Pisabarro A."/>
            <person name="Eastwood D.C."/>
            <person name="Martin F."/>
            <person name="Cullen D."/>
            <person name="Grigoriev I.V."/>
            <person name="Hibbett D.S."/>
        </authorList>
    </citation>
    <scope>NUCLEOTIDE SEQUENCE [LARGE SCALE GENOMIC DNA]</scope>
    <source>
        <strain evidence="13">RWD-64-598 SS2</strain>
    </source>
</reference>
<dbReference type="SUPFAM" id="SSF57850">
    <property type="entry name" value="RING/U-box"/>
    <property type="match status" value="1"/>
</dbReference>
<evidence type="ECO:0000256" key="8">
    <source>
        <dbReference type="ARBA" id="ARBA00022833"/>
    </source>
</evidence>
<dbReference type="EMBL" id="JH711578">
    <property type="protein sequence ID" value="EIW80950.1"/>
    <property type="molecule type" value="Genomic_DNA"/>
</dbReference>
<evidence type="ECO:0000256" key="1">
    <source>
        <dbReference type="ARBA" id="ARBA00004123"/>
    </source>
</evidence>
<dbReference type="GO" id="GO:0030915">
    <property type="term" value="C:Smc5-Smc6 complex"/>
    <property type="evidence" value="ECO:0007669"/>
    <property type="project" value="InterPro"/>
</dbReference>
<evidence type="ECO:0000256" key="3">
    <source>
        <dbReference type="ARBA" id="ARBA00008212"/>
    </source>
</evidence>
<feature type="domain" description="SP-RING-type" evidence="11">
    <location>
        <begin position="111"/>
        <end position="191"/>
    </location>
</feature>
<evidence type="ECO:0000256" key="5">
    <source>
        <dbReference type="ARBA" id="ARBA00022723"/>
    </source>
</evidence>
<dbReference type="AlphaFoldDB" id="A0A5M3MPG3"/>
<keyword evidence="7" id="KW-0833">Ubl conjugation pathway</keyword>
<dbReference type="GO" id="GO:0005634">
    <property type="term" value="C:nucleus"/>
    <property type="evidence" value="ECO:0007669"/>
    <property type="project" value="UniProtKB-SubCell"/>
</dbReference>
<evidence type="ECO:0000256" key="10">
    <source>
        <dbReference type="PROSITE-ProRule" id="PRU00452"/>
    </source>
</evidence>
<keyword evidence="9" id="KW-0539">Nucleus</keyword>
<keyword evidence="4" id="KW-0808">Transferase</keyword>
<dbReference type="Proteomes" id="UP000053558">
    <property type="component" value="Unassembled WGS sequence"/>
</dbReference>
<dbReference type="PANTHER" id="PTHR21330:SF1">
    <property type="entry name" value="E3 SUMO-PROTEIN LIGASE NSE2"/>
    <property type="match status" value="1"/>
</dbReference>
<dbReference type="GO" id="GO:0008270">
    <property type="term" value="F:zinc ion binding"/>
    <property type="evidence" value="ECO:0007669"/>
    <property type="project" value="UniProtKB-KW"/>
</dbReference>
<dbReference type="GeneID" id="19207777"/>
<protein>
    <recommendedName>
        <fullName evidence="11">SP-RING-type domain-containing protein</fullName>
    </recommendedName>
</protein>
<dbReference type="InterPro" id="IPR004181">
    <property type="entry name" value="Znf_MIZ"/>
</dbReference>
<gene>
    <name evidence="12" type="ORF">CONPUDRAFT_56154</name>
</gene>
<evidence type="ECO:0000256" key="2">
    <source>
        <dbReference type="ARBA" id="ARBA00004718"/>
    </source>
</evidence>
<keyword evidence="6 10" id="KW-0863">Zinc-finger</keyword>
<evidence type="ECO:0000256" key="6">
    <source>
        <dbReference type="ARBA" id="ARBA00022771"/>
    </source>
</evidence>
<comment type="pathway">
    <text evidence="2">Protein modification; protein sumoylation.</text>
</comment>
<name>A0A5M3MPG3_CONPW</name>
<dbReference type="InterPro" id="IPR026846">
    <property type="entry name" value="Nse2(Mms21)"/>
</dbReference>
<dbReference type="InterPro" id="IPR013083">
    <property type="entry name" value="Znf_RING/FYVE/PHD"/>
</dbReference>
<proteinExistence type="inferred from homology"/>
<dbReference type="OMA" id="CPLTTTW"/>
<keyword evidence="5" id="KW-0479">Metal-binding</keyword>
<organism evidence="12 13">
    <name type="scientific">Coniophora puteana (strain RWD-64-598)</name>
    <name type="common">Brown rot fungus</name>
    <dbReference type="NCBI Taxonomy" id="741705"/>
    <lineage>
        <taxon>Eukaryota</taxon>
        <taxon>Fungi</taxon>
        <taxon>Dikarya</taxon>
        <taxon>Basidiomycota</taxon>
        <taxon>Agaricomycotina</taxon>
        <taxon>Agaricomycetes</taxon>
        <taxon>Agaricomycetidae</taxon>
        <taxon>Boletales</taxon>
        <taxon>Coniophorineae</taxon>
        <taxon>Coniophoraceae</taxon>
        <taxon>Coniophora</taxon>
    </lineage>
</organism>
<keyword evidence="13" id="KW-1185">Reference proteome</keyword>
<dbReference type="OrthoDB" id="26899at2759"/>
<accession>A0A5M3MPG3</accession>
<evidence type="ECO:0000259" key="11">
    <source>
        <dbReference type="PROSITE" id="PS51044"/>
    </source>
</evidence>
<dbReference type="UniPathway" id="UPA00886"/>
<evidence type="ECO:0000256" key="7">
    <source>
        <dbReference type="ARBA" id="ARBA00022786"/>
    </source>
</evidence>
<dbReference type="GO" id="GO:0016925">
    <property type="term" value="P:protein sumoylation"/>
    <property type="evidence" value="ECO:0007669"/>
    <property type="project" value="UniProtKB-UniPathway"/>
</dbReference>
<feature type="non-terminal residue" evidence="12">
    <location>
        <position position="1"/>
    </location>
</feature>
<dbReference type="KEGG" id="cput:CONPUDRAFT_56154"/>
<sequence length="206" mass="23471">DALMESLTQVDEIMRNLLNIDHEMKSHEETLKEMYQKIIVEEPIDNAMERYDNGLKQRIEDFNSKTSRQKYASSNDYVKFKQGVFETQNPDMAIPPINAFIPKEDGDESDDDDDLEIGGVTQDYKCPISLTLLVNPMASRVCNHSFSAVAIREYLGRATKPCPATGCNAQISMNDVHPDRDLEKKVRLVARRAQREQDDSDAEVIE</sequence>
<evidence type="ECO:0000256" key="4">
    <source>
        <dbReference type="ARBA" id="ARBA00022679"/>
    </source>
</evidence>
<dbReference type="GO" id="GO:0061665">
    <property type="term" value="F:SUMO ligase activity"/>
    <property type="evidence" value="ECO:0007669"/>
    <property type="project" value="TreeGrafter"/>
</dbReference>
<evidence type="ECO:0000313" key="13">
    <source>
        <dbReference type="Proteomes" id="UP000053558"/>
    </source>
</evidence>
<dbReference type="Gene3D" id="3.30.40.10">
    <property type="entry name" value="Zinc/RING finger domain, C3HC4 (zinc finger)"/>
    <property type="match status" value="1"/>
</dbReference>
<comment type="caution">
    <text evidence="12">The sequence shown here is derived from an EMBL/GenBank/DDBJ whole genome shotgun (WGS) entry which is preliminary data.</text>
</comment>
<comment type="subcellular location">
    <subcellularLocation>
        <location evidence="1">Nucleus</location>
    </subcellularLocation>
</comment>